<dbReference type="EMBL" id="CP046401">
    <property type="protein sequence ID" value="QGY46553.1"/>
    <property type="molecule type" value="Genomic_DNA"/>
</dbReference>
<keyword evidence="2" id="KW-1185">Reference proteome</keyword>
<dbReference type="InterPro" id="IPR036390">
    <property type="entry name" value="WH_DNA-bd_sf"/>
</dbReference>
<proteinExistence type="predicted"/>
<dbReference type="Proteomes" id="UP000428260">
    <property type="component" value="Chromosome"/>
</dbReference>
<dbReference type="RefSeq" id="WP_158869684.1">
    <property type="nucleotide sequence ID" value="NZ_CP046401.1"/>
</dbReference>
<protein>
    <submittedName>
        <fullName evidence="1">ArsR family transcriptional regulator</fullName>
    </submittedName>
</protein>
<accession>A0A6I6K4N8</accession>
<dbReference type="InterPro" id="IPR011991">
    <property type="entry name" value="ArsR-like_HTH"/>
</dbReference>
<dbReference type="CDD" id="cd00090">
    <property type="entry name" value="HTH_ARSR"/>
    <property type="match status" value="1"/>
</dbReference>
<dbReference type="Gene3D" id="1.10.10.10">
    <property type="entry name" value="Winged helix-like DNA-binding domain superfamily/Winged helix DNA-binding domain"/>
    <property type="match status" value="1"/>
</dbReference>
<sequence length="186" mass="21413">MLHSIITSKTRIKLLLKFFLNTRTKSYLRHLEQEFGESSNAIRVELNRLEAAGLLTAEMSGNRKYFSANTAHPLFDDINSILKKFVGIDQIIERITSKVGDLEAAFITGDFAKGRDSQIIDLVLTGENLDRKYIHKLVEKAENMIGRKIRYLVLTAEQMVEVFKDKPRLLIWKADLDEEGEKRDEQ</sequence>
<gene>
    <name evidence="1" type="ORF">GM418_23685</name>
</gene>
<organism evidence="1 2">
    <name type="scientific">Maribellus comscasis</name>
    <dbReference type="NCBI Taxonomy" id="2681766"/>
    <lineage>
        <taxon>Bacteria</taxon>
        <taxon>Pseudomonadati</taxon>
        <taxon>Bacteroidota</taxon>
        <taxon>Bacteroidia</taxon>
        <taxon>Marinilabiliales</taxon>
        <taxon>Prolixibacteraceae</taxon>
        <taxon>Maribellus</taxon>
    </lineage>
</organism>
<dbReference type="GO" id="GO:0006355">
    <property type="term" value="P:regulation of DNA-templated transcription"/>
    <property type="evidence" value="ECO:0007669"/>
    <property type="project" value="UniProtKB-ARBA"/>
</dbReference>
<dbReference type="AlphaFoldDB" id="A0A6I6K4N8"/>
<name>A0A6I6K4N8_9BACT</name>
<dbReference type="SUPFAM" id="SSF46785">
    <property type="entry name" value="Winged helix' DNA-binding domain"/>
    <property type="match status" value="1"/>
</dbReference>
<reference evidence="1 2" key="1">
    <citation type="submission" date="2019-11" db="EMBL/GenBank/DDBJ databases">
        <authorList>
            <person name="Zheng R.K."/>
            <person name="Sun C.M."/>
        </authorList>
    </citation>
    <scope>NUCLEOTIDE SEQUENCE [LARGE SCALE GENOMIC DNA]</scope>
    <source>
        <strain evidence="1 2">WC007</strain>
    </source>
</reference>
<evidence type="ECO:0000313" key="1">
    <source>
        <dbReference type="EMBL" id="QGY46553.1"/>
    </source>
</evidence>
<dbReference type="InterPro" id="IPR036388">
    <property type="entry name" value="WH-like_DNA-bd_sf"/>
</dbReference>
<dbReference type="KEGG" id="mcos:GM418_23685"/>
<evidence type="ECO:0000313" key="2">
    <source>
        <dbReference type="Proteomes" id="UP000428260"/>
    </source>
</evidence>